<organism evidence="8 9">
    <name type="scientific">Mytilus coruscus</name>
    <name type="common">Sea mussel</name>
    <dbReference type="NCBI Taxonomy" id="42192"/>
    <lineage>
        <taxon>Eukaryota</taxon>
        <taxon>Metazoa</taxon>
        <taxon>Spiralia</taxon>
        <taxon>Lophotrochozoa</taxon>
        <taxon>Mollusca</taxon>
        <taxon>Bivalvia</taxon>
        <taxon>Autobranchia</taxon>
        <taxon>Pteriomorphia</taxon>
        <taxon>Mytilida</taxon>
        <taxon>Mytiloidea</taxon>
        <taxon>Mytilidae</taxon>
        <taxon>Mytilinae</taxon>
        <taxon>Mytilus</taxon>
    </lineage>
</organism>
<feature type="domain" description="LTD" evidence="6">
    <location>
        <begin position="1106"/>
        <end position="1223"/>
    </location>
</feature>
<dbReference type="Gene3D" id="1.20.5.170">
    <property type="match status" value="1"/>
</dbReference>
<evidence type="ECO:0000256" key="3">
    <source>
        <dbReference type="RuleBase" id="RU000685"/>
    </source>
</evidence>
<accession>A0A6J8CLN6</accession>
<feature type="compositionally biased region" description="Polar residues" evidence="5">
    <location>
        <begin position="585"/>
        <end position="595"/>
    </location>
</feature>
<keyword evidence="9" id="KW-1185">Reference proteome</keyword>
<keyword evidence="2 4" id="KW-0175">Coiled coil</keyword>
<dbReference type="PROSITE" id="PS00226">
    <property type="entry name" value="IF_ROD_1"/>
    <property type="match status" value="1"/>
</dbReference>
<feature type="compositionally biased region" description="Basic and acidic residues" evidence="5">
    <location>
        <begin position="624"/>
        <end position="635"/>
    </location>
</feature>
<dbReference type="GO" id="GO:0005652">
    <property type="term" value="C:nuclear lamina"/>
    <property type="evidence" value="ECO:0007669"/>
    <property type="project" value="TreeGrafter"/>
</dbReference>
<dbReference type="SMART" id="SM01391">
    <property type="entry name" value="Filament"/>
    <property type="match status" value="1"/>
</dbReference>
<dbReference type="SUPFAM" id="SSF64593">
    <property type="entry name" value="Intermediate filament protein, coiled coil region"/>
    <property type="match status" value="2"/>
</dbReference>
<dbReference type="GO" id="GO:0051664">
    <property type="term" value="P:nuclear pore localization"/>
    <property type="evidence" value="ECO:0007669"/>
    <property type="project" value="TreeGrafter"/>
</dbReference>
<feature type="compositionally biased region" description="Basic and acidic residues" evidence="5">
    <location>
        <begin position="548"/>
        <end position="567"/>
    </location>
</feature>
<dbReference type="GO" id="GO:0005882">
    <property type="term" value="C:intermediate filament"/>
    <property type="evidence" value="ECO:0007669"/>
    <property type="project" value="UniProtKB-KW"/>
</dbReference>
<dbReference type="Proteomes" id="UP000507470">
    <property type="component" value="Unassembled WGS sequence"/>
</dbReference>
<keyword evidence="1 3" id="KW-0403">Intermediate filament</keyword>
<sequence>MSKSSERITEKRTVITSSSSAYDDGDDSIYYKSGIQPRQSTVVSRSSVGGPSMRSSIGGGSGGTVYSRTVEYGIGRSAGMAGLSPGSFEKVSNSGVQTVKSSREKEKKDMQDLNERFANYIEKVRFLEAQNRKLASELENLKTKWGKETSAIKSMYEQELAEARKLIDDLTRDKNKLEIQNSSLQEDMNNLRRQMDDLKKYHAIDQEQINKLNQQLSDYESEINMLRRTISSLETERGRDKERINKLQSEVDRLRIDLNNETLNHLDAENRRQTLEEEMEFLKKVHEQELKELAALAYRDTTEENREFWKSELSQAIRDIQSEYDNKVDQLRGDMESYYNLKVQEFRTGATKQNMEVTHVKEENKKLVKSISDLKGRLADLEGRNAQLESQYNSLLREYESIQSEHTMETVKLKEEITNLRSEMEAILVELQSLMDAKLSLELEIAAYRKLLESEESSDLFNSYCNEKWLFNFLLHLDLKYRVERLRRLGINVSNMRSVFRGSPVNYKPEPSYEYSTGISADDEQTERDITPDDEIPPTNGTTGNDGMRSKLNEPEVEQKSYSDQETVKCITPEDTVEPNEMSKTENPTESTKCTTDGECVRLEDKQDIESKVESVESPLDPKSPQEYEIRKDISVKGTNDDECERLDNKQEKESKVESVQSPLDQQEQEIRTEISGKGIEDDDSTNNQAESKIKQPDQIVNDEIRNDVLPEEKQSVTDDITSEKTDDNKAAVKSTNEDIAAESKPQETKIDSVPSKQSDEVEQETTDNSVTYKTNDIIIEKQNNEVSYDSYNKSTEASSKETVETQNNEKFNGDNDTKVKSDDRTVDVKASPGDFDVDGKVQFDDISQQNQMDDTKQINVDDAIDHESVKHDVGSSKDVSSHDEPVTEASKTIEHDISEQTTDTVDNKQEEKINDRNEIKDQTEQIKDQNEESKSNISNKLQELDTIGQSKDENVVHENDDIKSNQSDIISDKQNQDDSQISKSESQTITDKKSDLKETSDQDDKITVNGEGPLDEDNSQNVNQKNDEMDDDEGTVEIENPTVQPEARDPDDPPDYNPEGMRNVIEQSMNTQSRGAAQLSEMIQEYETKGDSHSSMKMMRGEVSAKTTYQKTSTGPVSIAEVHPEGKYITLENTSAQRREINLDGWKLKRELDGQKEYVYTFKNFILKPNKSVKIFARGFASDAGINDLVFRDYETWGVGSNVQTTLINENREEKATHRQKTNYN</sequence>
<evidence type="ECO:0000256" key="4">
    <source>
        <dbReference type="SAM" id="Coils"/>
    </source>
</evidence>
<dbReference type="AlphaFoldDB" id="A0A6J8CLN6"/>
<feature type="compositionally biased region" description="Basic and acidic residues" evidence="5">
    <location>
        <begin position="864"/>
        <end position="899"/>
    </location>
</feature>
<evidence type="ECO:0008006" key="10">
    <source>
        <dbReference type="Google" id="ProtNLM"/>
    </source>
</evidence>
<gene>
    <name evidence="8" type="ORF">MCOR_30578</name>
</gene>
<feature type="compositionally biased region" description="Basic and acidic residues" evidence="5">
    <location>
        <begin position="101"/>
        <end position="110"/>
    </location>
</feature>
<feature type="compositionally biased region" description="Polar residues" evidence="5">
    <location>
        <begin position="36"/>
        <end position="47"/>
    </location>
</feature>
<dbReference type="InterPro" id="IPR001322">
    <property type="entry name" value="Lamin_tail_dom"/>
</dbReference>
<feature type="compositionally biased region" description="Basic and acidic residues" evidence="5">
    <location>
        <begin position="599"/>
        <end position="615"/>
    </location>
</feature>
<dbReference type="PROSITE" id="PS51842">
    <property type="entry name" value="IF_ROD_2"/>
    <property type="match status" value="1"/>
</dbReference>
<dbReference type="PANTHER" id="PTHR45721">
    <property type="entry name" value="LAMIN DM0-RELATED"/>
    <property type="match status" value="1"/>
</dbReference>
<feature type="compositionally biased region" description="Basic and acidic residues" evidence="5">
    <location>
        <begin position="951"/>
        <end position="964"/>
    </location>
</feature>
<dbReference type="SUPFAM" id="SSF74853">
    <property type="entry name" value="Lamin A/C globular tail domain"/>
    <property type="match status" value="1"/>
</dbReference>
<evidence type="ECO:0000313" key="9">
    <source>
        <dbReference type="Proteomes" id="UP000507470"/>
    </source>
</evidence>
<feature type="compositionally biased region" description="Basic and acidic residues" evidence="5">
    <location>
        <begin position="812"/>
        <end position="828"/>
    </location>
</feature>
<evidence type="ECO:0000313" key="8">
    <source>
        <dbReference type="EMBL" id="CAC5395964.1"/>
    </source>
</evidence>
<feature type="compositionally biased region" description="Polar residues" evidence="5">
    <location>
        <begin position="978"/>
        <end position="990"/>
    </location>
</feature>
<dbReference type="OrthoDB" id="2441647at2759"/>
<dbReference type="Gene3D" id="2.60.40.1260">
    <property type="entry name" value="Lamin Tail domain"/>
    <property type="match status" value="1"/>
</dbReference>
<evidence type="ECO:0000256" key="2">
    <source>
        <dbReference type="ARBA" id="ARBA00023054"/>
    </source>
</evidence>
<dbReference type="GO" id="GO:0007097">
    <property type="term" value="P:nuclear migration"/>
    <property type="evidence" value="ECO:0007669"/>
    <property type="project" value="TreeGrafter"/>
</dbReference>
<dbReference type="InterPro" id="IPR018039">
    <property type="entry name" value="IF_conserved"/>
</dbReference>
<feature type="compositionally biased region" description="Acidic residues" evidence="5">
    <location>
        <begin position="521"/>
        <end position="536"/>
    </location>
</feature>
<feature type="coiled-coil region" evidence="4">
    <location>
        <begin position="364"/>
        <end position="437"/>
    </location>
</feature>
<feature type="compositionally biased region" description="Polar residues" evidence="5">
    <location>
        <begin position="785"/>
        <end position="798"/>
    </location>
</feature>
<dbReference type="GO" id="GO:0090435">
    <property type="term" value="P:protein localization to nuclear envelope"/>
    <property type="evidence" value="ECO:0007669"/>
    <property type="project" value="TreeGrafter"/>
</dbReference>
<dbReference type="GO" id="GO:0031507">
    <property type="term" value="P:heterochromatin formation"/>
    <property type="evidence" value="ECO:0007669"/>
    <property type="project" value="TreeGrafter"/>
</dbReference>
<dbReference type="Pfam" id="PF00038">
    <property type="entry name" value="Filament"/>
    <property type="match status" value="1"/>
</dbReference>
<dbReference type="Gene3D" id="1.20.5.1160">
    <property type="entry name" value="Vasodilator-stimulated phosphoprotein"/>
    <property type="match status" value="2"/>
</dbReference>
<feature type="compositionally biased region" description="Basic and acidic residues" evidence="5">
    <location>
        <begin position="991"/>
        <end position="1007"/>
    </location>
</feature>
<evidence type="ECO:0000259" key="7">
    <source>
        <dbReference type="PROSITE" id="PS51842"/>
    </source>
</evidence>
<proteinExistence type="inferred from homology"/>
<feature type="compositionally biased region" description="Polar residues" evidence="5">
    <location>
        <begin position="91"/>
        <end position="100"/>
    </location>
</feature>
<dbReference type="InterPro" id="IPR036415">
    <property type="entry name" value="Lamin_tail_dom_sf"/>
</dbReference>
<dbReference type="PROSITE" id="PS51841">
    <property type="entry name" value="LTD"/>
    <property type="match status" value="1"/>
</dbReference>
<feature type="region of interest" description="Disordered" evidence="5">
    <location>
        <begin position="91"/>
        <end position="110"/>
    </location>
</feature>
<feature type="domain" description="IF rod" evidence="7">
    <location>
        <begin position="106"/>
        <end position="459"/>
    </location>
</feature>
<dbReference type="InterPro" id="IPR039008">
    <property type="entry name" value="IF_rod_dom"/>
</dbReference>
<protein>
    <recommendedName>
        <fullName evidence="10">IF rod domain-containing protein</fullName>
    </recommendedName>
</protein>
<evidence type="ECO:0000256" key="5">
    <source>
        <dbReference type="SAM" id="MobiDB-lite"/>
    </source>
</evidence>
<dbReference type="EMBL" id="CACVKT020005598">
    <property type="protein sequence ID" value="CAC5395964.1"/>
    <property type="molecule type" value="Genomic_DNA"/>
</dbReference>
<feature type="compositionally biased region" description="Basic and acidic residues" evidence="5">
    <location>
        <begin position="906"/>
        <end position="935"/>
    </location>
</feature>
<dbReference type="PANTHER" id="PTHR45721:SF12">
    <property type="entry name" value="INTERMEDIATE FILAMENT PROTEIN IFA-1"/>
    <property type="match status" value="1"/>
</dbReference>
<feature type="compositionally biased region" description="Basic and acidic residues" evidence="5">
    <location>
        <begin position="646"/>
        <end position="657"/>
    </location>
</feature>
<evidence type="ECO:0000256" key="1">
    <source>
        <dbReference type="ARBA" id="ARBA00022754"/>
    </source>
</evidence>
<feature type="compositionally biased region" description="Basic and acidic residues" evidence="5">
    <location>
        <begin position="703"/>
        <end position="731"/>
    </location>
</feature>
<name>A0A6J8CLN6_MYTCO</name>
<evidence type="ECO:0000259" key="6">
    <source>
        <dbReference type="PROSITE" id="PS51841"/>
    </source>
</evidence>
<reference evidence="8 9" key="1">
    <citation type="submission" date="2020-06" db="EMBL/GenBank/DDBJ databases">
        <authorList>
            <person name="Li R."/>
            <person name="Bekaert M."/>
        </authorList>
    </citation>
    <scope>NUCLEOTIDE SEQUENCE [LARGE SCALE GENOMIC DNA]</scope>
    <source>
        <strain evidence="9">wild</strain>
    </source>
</reference>
<dbReference type="GO" id="GO:0006998">
    <property type="term" value="P:nuclear envelope organization"/>
    <property type="evidence" value="ECO:0007669"/>
    <property type="project" value="TreeGrafter"/>
</dbReference>
<feature type="region of interest" description="Disordered" evidence="5">
    <location>
        <begin position="501"/>
        <end position="1062"/>
    </location>
</feature>
<dbReference type="GO" id="GO:0005200">
    <property type="term" value="F:structural constituent of cytoskeleton"/>
    <property type="evidence" value="ECO:0007669"/>
    <property type="project" value="TreeGrafter"/>
</dbReference>
<dbReference type="Gene3D" id="1.20.5.500">
    <property type="entry name" value="Single helix bin"/>
    <property type="match status" value="1"/>
</dbReference>
<comment type="similarity">
    <text evidence="3">Belongs to the intermediate filament family.</text>
</comment>
<feature type="region of interest" description="Disordered" evidence="5">
    <location>
        <begin position="17"/>
        <end position="62"/>
    </location>
</feature>